<dbReference type="PANTHER" id="PTHR46680">
    <property type="entry name" value="NF-KAPPA-B INHIBITOR ALPHA"/>
    <property type="match status" value="1"/>
</dbReference>
<dbReference type="SMART" id="SM00256">
    <property type="entry name" value="FBOX"/>
    <property type="match status" value="1"/>
</dbReference>
<dbReference type="Proteomes" id="UP000054771">
    <property type="component" value="Unassembled WGS sequence"/>
</dbReference>
<feature type="repeat" description="ANK" evidence="3">
    <location>
        <begin position="154"/>
        <end position="186"/>
    </location>
</feature>
<feature type="repeat" description="ANK" evidence="3">
    <location>
        <begin position="220"/>
        <end position="252"/>
    </location>
</feature>
<keyword evidence="6" id="KW-1185">Reference proteome</keyword>
<dbReference type="InterPro" id="IPR002110">
    <property type="entry name" value="Ankyrin_rpt"/>
</dbReference>
<organism evidence="5 6">
    <name type="scientific">Aspergillus calidoustus</name>
    <dbReference type="NCBI Taxonomy" id="454130"/>
    <lineage>
        <taxon>Eukaryota</taxon>
        <taxon>Fungi</taxon>
        <taxon>Dikarya</taxon>
        <taxon>Ascomycota</taxon>
        <taxon>Pezizomycotina</taxon>
        <taxon>Eurotiomycetes</taxon>
        <taxon>Eurotiomycetidae</taxon>
        <taxon>Eurotiales</taxon>
        <taxon>Aspergillaceae</taxon>
        <taxon>Aspergillus</taxon>
        <taxon>Aspergillus subgen. Nidulantes</taxon>
    </lineage>
</organism>
<dbReference type="EMBL" id="CDMC01000003">
    <property type="protein sequence ID" value="CEL03413.1"/>
    <property type="molecule type" value="Genomic_DNA"/>
</dbReference>
<gene>
    <name evidence="5" type="ORF">ASPCAL04568</name>
</gene>
<evidence type="ECO:0000259" key="4">
    <source>
        <dbReference type="SMART" id="SM00256"/>
    </source>
</evidence>
<dbReference type="PANTHER" id="PTHR46680:SF3">
    <property type="entry name" value="NF-KAPPA-B INHIBITOR CACTUS"/>
    <property type="match status" value="1"/>
</dbReference>
<dbReference type="PRINTS" id="PR01415">
    <property type="entry name" value="ANKYRIN"/>
</dbReference>
<dbReference type="GO" id="GO:0005829">
    <property type="term" value="C:cytosol"/>
    <property type="evidence" value="ECO:0007669"/>
    <property type="project" value="TreeGrafter"/>
</dbReference>
<feature type="repeat" description="ANK" evidence="3">
    <location>
        <begin position="85"/>
        <end position="106"/>
    </location>
</feature>
<sequence length="328" mass="35890">MTQLLNLPFEIIRLIVECLQSKHDINALIQTCRFLYDAFDSHLYQYDMRYASRSALRWAARYGHDIVVAKSLAAGPYVEFTGLLNGATPLLLATRYGHADIVKRLLLLAGRIDLEAWDTWSGRTALAEAAASGQAEIAKLLLEKGANVETKDRDSCSPLLLAVENGHYEVVRMLLDHGAPVNTRHKHYQTPLSLAAERGHLKCVDFLLQYGAMVDSQDGYGRTGLFHAAKNSYDAVVKRLLEAGADPNKRASRVNGWTPLHQATCNSNVSVIRLLLGAGADPRATDEQGHIPAHLVDSNGSAGFSPSESEVVRDLLVKAAAGECYLTL</sequence>
<accession>A0A0U4Z1F6</accession>
<dbReference type="GO" id="GO:0071356">
    <property type="term" value="P:cellular response to tumor necrosis factor"/>
    <property type="evidence" value="ECO:0007669"/>
    <property type="project" value="TreeGrafter"/>
</dbReference>
<dbReference type="AlphaFoldDB" id="A0A0U4Z1F6"/>
<dbReference type="InterPro" id="IPR001810">
    <property type="entry name" value="F-box_dom"/>
</dbReference>
<dbReference type="GO" id="GO:0051059">
    <property type="term" value="F:NF-kappaB binding"/>
    <property type="evidence" value="ECO:0007669"/>
    <property type="project" value="TreeGrafter"/>
</dbReference>
<reference evidence="6" key="1">
    <citation type="journal article" date="2016" name="Genome Announc.">
        <title>Draft genome sequences of fungus Aspergillus calidoustus.</title>
        <authorList>
            <person name="Horn F."/>
            <person name="Linde J."/>
            <person name="Mattern D.J."/>
            <person name="Walther G."/>
            <person name="Guthke R."/>
            <person name="Scherlach K."/>
            <person name="Martin K."/>
            <person name="Brakhage A.A."/>
            <person name="Petzke L."/>
            <person name="Valiante V."/>
        </authorList>
    </citation>
    <scope>NUCLEOTIDE SEQUENCE [LARGE SCALE GENOMIC DNA]</scope>
    <source>
        <strain evidence="6">SF006504</strain>
    </source>
</reference>
<dbReference type="Gene3D" id="1.25.40.20">
    <property type="entry name" value="Ankyrin repeat-containing domain"/>
    <property type="match status" value="1"/>
</dbReference>
<feature type="repeat" description="ANK" evidence="3">
    <location>
        <begin position="121"/>
        <end position="153"/>
    </location>
</feature>
<feature type="domain" description="F-box" evidence="4">
    <location>
        <begin position="7"/>
        <end position="48"/>
    </location>
</feature>
<evidence type="ECO:0000313" key="6">
    <source>
        <dbReference type="Proteomes" id="UP000054771"/>
    </source>
</evidence>
<evidence type="ECO:0000256" key="3">
    <source>
        <dbReference type="PROSITE-ProRule" id="PRU00023"/>
    </source>
</evidence>
<dbReference type="STRING" id="454130.A0A0U4Z1F6"/>
<evidence type="ECO:0000256" key="2">
    <source>
        <dbReference type="ARBA" id="ARBA00023043"/>
    </source>
</evidence>
<dbReference type="InterPro" id="IPR036770">
    <property type="entry name" value="Ankyrin_rpt-contain_sf"/>
</dbReference>
<proteinExistence type="predicted"/>
<feature type="repeat" description="ANK" evidence="3">
    <location>
        <begin position="255"/>
        <end position="287"/>
    </location>
</feature>
<name>A0A0U4Z1F6_ASPCI</name>
<dbReference type="PROSITE" id="PS50297">
    <property type="entry name" value="ANK_REP_REGION"/>
    <property type="match status" value="6"/>
</dbReference>
<dbReference type="OrthoDB" id="20872at2759"/>
<protein>
    <recommendedName>
        <fullName evidence="4">F-box domain-containing protein</fullName>
    </recommendedName>
</protein>
<dbReference type="InterPro" id="IPR051070">
    <property type="entry name" value="NF-kappa-B_inhibitor"/>
</dbReference>
<keyword evidence="1" id="KW-0677">Repeat</keyword>
<dbReference type="OMA" id="IRLIVEC"/>
<dbReference type="SMART" id="SM00248">
    <property type="entry name" value="ANK"/>
    <property type="match status" value="6"/>
</dbReference>
<dbReference type="Pfam" id="PF00023">
    <property type="entry name" value="Ank"/>
    <property type="match status" value="1"/>
</dbReference>
<keyword evidence="2 3" id="KW-0040">ANK repeat</keyword>
<evidence type="ECO:0000313" key="5">
    <source>
        <dbReference type="EMBL" id="CEL03413.1"/>
    </source>
</evidence>
<dbReference type="Pfam" id="PF12796">
    <property type="entry name" value="Ank_2"/>
    <property type="match status" value="2"/>
</dbReference>
<feature type="repeat" description="ANK" evidence="3">
    <location>
        <begin position="187"/>
        <end position="219"/>
    </location>
</feature>
<evidence type="ECO:0000256" key="1">
    <source>
        <dbReference type="ARBA" id="ARBA00022737"/>
    </source>
</evidence>
<dbReference type="SUPFAM" id="SSF48403">
    <property type="entry name" value="Ankyrin repeat"/>
    <property type="match status" value="1"/>
</dbReference>
<dbReference type="PROSITE" id="PS50088">
    <property type="entry name" value="ANK_REPEAT"/>
    <property type="match status" value="6"/>
</dbReference>